<keyword evidence="9" id="KW-1185">Reference proteome</keyword>
<dbReference type="SUPFAM" id="SSF50978">
    <property type="entry name" value="WD40 repeat-like"/>
    <property type="match status" value="1"/>
</dbReference>
<keyword evidence="4" id="KW-0853">WD repeat</keyword>
<dbReference type="EMBL" id="ML145084">
    <property type="protein sequence ID" value="TBU65984.1"/>
    <property type="molecule type" value="Genomic_DNA"/>
</dbReference>
<keyword evidence="5" id="KW-0677">Repeat</keyword>
<evidence type="ECO:0000256" key="4">
    <source>
        <dbReference type="ARBA" id="ARBA00022574"/>
    </source>
</evidence>
<dbReference type="GO" id="GO:0031087">
    <property type="term" value="P:deadenylation-independent decapping of nuclear-transcribed mRNA"/>
    <property type="evidence" value="ECO:0007669"/>
    <property type="project" value="InterPro"/>
</dbReference>
<feature type="compositionally biased region" description="Low complexity" evidence="7">
    <location>
        <begin position="134"/>
        <end position="153"/>
    </location>
</feature>
<accession>A0A4Q9QGD1</accession>
<feature type="compositionally biased region" description="Low complexity" evidence="7">
    <location>
        <begin position="72"/>
        <end position="85"/>
    </location>
</feature>
<gene>
    <name evidence="8" type="ORF">BD310DRAFT_912485</name>
</gene>
<dbReference type="InterPro" id="IPR036322">
    <property type="entry name" value="WD40_repeat_dom_sf"/>
</dbReference>
<dbReference type="InterPro" id="IPR044938">
    <property type="entry name" value="EDC4_C_sf"/>
</dbReference>
<dbReference type="STRING" id="114155.A0A4Q9QGD1"/>
<dbReference type="InterPro" id="IPR045152">
    <property type="entry name" value="EDC4-like"/>
</dbReference>
<dbReference type="PANTHER" id="PTHR15598">
    <property type="entry name" value="ENHANCER OF MRNA-DECAPPING PROTEIN 4"/>
    <property type="match status" value="1"/>
</dbReference>
<feature type="compositionally biased region" description="Polar residues" evidence="7">
    <location>
        <begin position="101"/>
        <end position="126"/>
    </location>
</feature>
<feature type="region of interest" description="Disordered" evidence="7">
    <location>
        <begin position="1146"/>
        <end position="1167"/>
    </location>
</feature>
<reference evidence="8 9" key="1">
    <citation type="submission" date="2019-01" db="EMBL/GenBank/DDBJ databases">
        <title>Draft genome sequences of three monokaryotic isolates of the white-rot basidiomycete fungus Dichomitus squalens.</title>
        <authorList>
            <consortium name="DOE Joint Genome Institute"/>
            <person name="Lopez S.C."/>
            <person name="Andreopoulos B."/>
            <person name="Pangilinan J."/>
            <person name="Lipzen A."/>
            <person name="Riley R."/>
            <person name="Ahrendt S."/>
            <person name="Ng V."/>
            <person name="Barry K."/>
            <person name="Daum C."/>
            <person name="Grigoriev I.V."/>
            <person name="Hilden K.S."/>
            <person name="Makela M.R."/>
            <person name="de Vries R.P."/>
        </authorList>
    </citation>
    <scope>NUCLEOTIDE SEQUENCE [LARGE SCALE GENOMIC DNA]</scope>
    <source>
        <strain evidence="8 9">CBS 464.89</strain>
    </source>
</reference>
<feature type="region of interest" description="Disordered" evidence="7">
    <location>
        <begin position="841"/>
        <end position="924"/>
    </location>
</feature>
<protein>
    <submittedName>
        <fullName evidence="8">Uncharacterized protein</fullName>
    </submittedName>
</protein>
<dbReference type="PANTHER" id="PTHR15598:SF5">
    <property type="entry name" value="ENHANCER OF MRNA-DECAPPING PROTEIN 4"/>
    <property type="match status" value="1"/>
</dbReference>
<evidence type="ECO:0000256" key="6">
    <source>
        <dbReference type="SAM" id="Coils"/>
    </source>
</evidence>
<keyword evidence="6" id="KW-0175">Coiled coil</keyword>
<feature type="compositionally biased region" description="Polar residues" evidence="7">
    <location>
        <begin position="185"/>
        <end position="195"/>
    </location>
</feature>
<feature type="compositionally biased region" description="Polar residues" evidence="7">
    <location>
        <begin position="353"/>
        <end position="369"/>
    </location>
</feature>
<evidence type="ECO:0000256" key="2">
    <source>
        <dbReference type="ARBA" id="ARBA00009639"/>
    </source>
</evidence>
<evidence type="ECO:0000256" key="3">
    <source>
        <dbReference type="ARBA" id="ARBA00022490"/>
    </source>
</evidence>
<organism evidence="8 9">
    <name type="scientific">Dichomitus squalens</name>
    <dbReference type="NCBI Taxonomy" id="114155"/>
    <lineage>
        <taxon>Eukaryota</taxon>
        <taxon>Fungi</taxon>
        <taxon>Dikarya</taxon>
        <taxon>Basidiomycota</taxon>
        <taxon>Agaricomycotina</taxon>
        <taxon>Agaricomycetes</taxon>
        <taxon>Polyporales</taxon>
        <taxon>Polyporaceae</taxon>
        <taxon>Dichomitus</taxon>
    </lineage>
</organism>
<feature type="compositionally biased region" description="Pro residues" evidence="7">
    <location>
        <begin position="198"/>
        <end position="209"/>
    </location>
</feature>
<sequence length="1387" mass="150597">MDPVTNRDNVFSRGPATPPPPSSQFHMVPHVPGPSSEPHVSPAPSHREISPPNAVPSHLDSLLHNLNAPSTSHISPQPSIASASIYQGPQEQPGSGPATPASGNAASISSNVSGPSSQATERQNALLSLLGAVSSPSSNPQPIQPIGPVQPQQVPTPPGSAPRPGMSSSESQGKLLLEQLMSGAQKFSQSETQQTPISLPPSGPSPPYMPESAEPSHHDEYALPPEAPYPHDREGSVGIHAPQDSQQRAPSPARRSMFDFYSPFDALSGTSPGAKRKPPPPQQAEDLSSWNTPAVDPKRKSVENLMDQLTRGQALQPQPTQHVVSPYESYQPEEPQHEPIQPRSRPLPPQPVQPTGSPRASPPKQVSQPARQQQQRRAADSPIGQGGFSQGPYSGQYGRDKESSPLPQRGSYENRRGGAPKGKNTSPIAQSQAIVFDVSQPLDEIQAPQDAVKSTAIALVKVDSTFLPGTTIGATQWVAYAMTKGRVRVISRSSGDRTLLTLPSPFPPSTAVSDMSVHGNRLAGVTSDGGLVVWELPDVITDDVPGRIMLCVYPQSDGEPLHAVKWHPQQPDLVAVASDTNMYLLNIADAAHVFGGDPIPQSELHRVGQIFSVPSPILAFDFDIPRSALATISEDSTLTMWNIRDKLPFWSHKVRGDDLPSSLTFVDGGVIVGRKNGTVFQLLPVMGRNVLSTIKFVNGDQEDPQMFGHANYDSRIQTLWIANNRRESMIAFKLNYDVAAPSPGGEDVGRGAFIEQVVEFSGPKPTIHFVILTADADPHGDEAHAACVAAKVPPGELALVAFSVHSTGVDQVLIRKEWFNTAFAGAPAHFPAYHAAQLPPVEAKPQRQPQHAAGPQYGQPLVQPHPINVPLPRTKTPPSEEVEAEAPREEGGRGQGKGKGPRGKNVGWKDSNRDSEKERGEKKAEVELNAEVGVALTKEIKKSEESLHNRLGRLISKELDKQHQRLEEVRQNEQAADFVRQEKILKLISTELTRNTTRVVEMAVKSEVQNSVLPSLENITKQEVKAALSNQIAKGVSDAMKVALPNEIERVLVRPEIANQVARAFSANVTPAIERQVKESISKNLIPSSAMHQELSREIRTEILNLKKEILTWQNETLRGQESTIRDLEQSVRLLSDQVKFLLNPPPNFSHLQNRSSPGPSSAGIVPSNQLPQLLRQQPNMAPMPQSSGYQPHASFQQPPPQPQQQQLMHGPGPWFAPNIVAPQASHPTAPPPLPQQQQALPRATPPASGQPEEWDDAYLAVLGTQDVRQLRELLARSNPEVVMPMNGPSPLSQAVMLTLVHRLSNIIGETSPADESFKVSMWWLQRAATVLNTNDPLISPYVARVMPNVQQMLNTTKQRLSILPGPPIEAARTINDIQEILNRKPM</sequence>
<proteinExistence type="inferred from homology"/>
<evidence type="ECO:0000256" key="7">
    <source>
        <dbReference type="SAM" id="MobiDB-lite"/>
    </source>
</evidence>
<keyword evidence="3" id="KW-0963">Cytoplasm</keyword>
<feature type="compositionally biased region" description="Basic and acidic residues" evidence="7">
    <location>
        <begin position="910"/>
        <end position="924"/>
    </location>
</feature>
<evidence type="ECO:0000256" key="5">
    <source>
        <dbReference type="ARBA" id="ARBA00022737"/>
    </source>
</evidence>
<dbReference type="Gene3D" id="2.130.10.10">
    <property type="entry name" value="YVTN repeat-like/Quinoprotein amine dehydrogenase"/>
    <property type="match status" value="1"/>
</dbReference>
<feature type="compositionally biased region" description="Polar residues" evidence="7">
    <location>
        <begin position="1185"/>
        <end position="1196"/>
    </location>
</feature>
<dbReference type="InterPro" id="IPR015943">
    <property type="entry name" value="WD40/YVTN_repeat-like_dom_sf"/>
</dbReference>
<evidence type="ECO:0000313" key="8">
    <source>
        <dbReference type="EMBL" id="TBU65984.1"/>
    </source>
</evidence>
<dbReference type="Proteomes" id="UP000292082">
    <property type="component" value="Unassembled WGS sequence"/>
</dbReference>
<comment type="similarity">
    <text evidence="2">Belongs to the WD repeat EDC4 family.</text>
</comment>
<feature type="compositionally biased region" description="Polar residues" evidence="7">
    <location>
        <begin position="310"/>
        <end position="323"/>
    </location>
</feature>
<feature type="region of interest" description="Disordered" evidence="7">
    <location>
        <begin position="1179"/>
        <end position="1253"/>
    </location>
</feature>
<evidence type="ECO:0000256" key="1">
    <source>
        <dbReference type="ARBA" id="ARBA00004201"/>
    </source>
</evidence>
<evidence type="ECO:0000313" key="9">
    <source>
        <dbReference type="Proteomes" id="UP000292082"/>
    </source>
</evidence>
<feature type="compositionally biased region" description="Low complexity" evidence="7">
    <location>
        <begin position="1236"/>
        <end position="1248"/>
    </location>
</feature>
<dbReference type="Gene3D" id="1.10.220.100">
    <property type="entry name" value="conserved c-terminal region of ge- 1"/>
    <property type="match status" value="1"/>
</dbReference>
<name>A0A4Q9QGD1_9APHY</name>
<feature type="coiled-coil region" evidence="6">
    <location>
        <begin position="1096"/>
        <end position="1138"/>
    </location>
</feature>
<dbReference type="GO" id="GO:0000932">
    <property type="term" value="C:P-body"/>
    <property type="evidence" value="ECO:0007669"/>
    <property type="project" value="UniProtKB-SubCell"/>
</dbReference>
<comment type="subcellular location">
    <subcellularLocation>
        <location evidence="1">Cytoplasm</location>
        <location evidence="1">P-body</location>
    </subcellularLocation>
</comment>
<feature type="region of interest" description="Disordered" evidence="7">
    <location>
        <begin position="1"/>
        <end position="428"/>
    </location>
</feature>
<feature type="compositionally biased region" description="Polar residues" evidence="7">
    <location>
        <begin position="1150"/>
        <end position="1160"/>
    </location>
</feature>